<dbReference type="InterPro" id="IPR012296">
    <property type="entry name" value="Nuclease_put_TT1808"/>
</dbReference>
<dbReference type="EMBL" id="VMNX01000109">
    <property type="protein sequence ID" value="MPY51799.1"/>
    <property type="molecule type" value="Genomic_DNA"/>
</dbReference>
<feature type="region of interest" description="Disordered" evidence="1">
    <location>
        <begin position="195"/>
        <end position="215"/>
    </location>
</feature>
<evidence type="ECO:0000256" key="1">
    <source>
        <dbReference type="SAM" id="MobiDB-lite"/>
    </source>
</evidence>
<dbReference type="InterPro" id="IPR008538">
    <property type="entry name" value="Uma2"/>
</dbReference>
<sequence length="215" mass="23602">MTTMIERPAAIDASGSGAFEDMLRTVEELDTPDGYKAELIRGKIVVSPWSKLRYLRPMRRLRSQVEAYAPEGHVTETSPFLFTFPSSERGFGPDLFVADEAAFDTEGRHADGAALSLVAELTSLSTKDTDWLDKLDTYGRVVPVYLVLDMQVQEITAFWDPSPKGYRSRTTVPFGRALHVPAPFDFDLDTSGFAVTPESAEGESEDRGTATSGPA</sequence>
<proteinExistence type="predicted"/>
<dbReference type="Gene3D" id="3.90.1570.10">
    <property type="entry name" value="tt1808, chain A"/>
    <property type="match status" value="1"/>
</dbReference>
<feature type="domain" description="Putative restriction endonuclease" evidence="2">
    <location>
        <begin position="27"/>
        <end position="188"/>
    </location>
</feature>
<dbReference type="CDD" id="cd06260">
    <property type="entry name" value="DUF820-like"/>
    <property type="match status" value="1"/>
</dbReference>
<organism evidence="3 4">
    <name type="scientific">Streptomyces acidicola</name>
    <dbReference type="NCBI Taxonomy" id="2596892"/>
    <lineage>
        <taxon>Bacteria</taxon>
        <taxon>Bacillati</taxon>
        <taxon>Actinomycetota</taxon>
        <taxon>Actinomycetes</taxon>
        <taxon>Kitasatosporales</taxon>
        <taxon>Streptomycetaceae</taxon>
        <taxon>Streptomyces</taxon>
    </lineage>
</organism>
<evidence type="ECO:0000259" key="2">
    <source>
        <dbReference type="Pfam" id="PF05685"/>
    </source>
</evidence>
<gene>
    <name evidence="3" type="ORF">FPZ41_25815</name>
</gene>
<dbReference type="Pfam" id="PF05685">
    <property type="entry name" value="Uma2"/>
    <property type="match status" value="1"/>
</dbReference>
<dbReference type="PANTHER" id="PTHR35400">
    <property type="entry name" value="SLR1083 PROTEIN"/>
    <property type="match status" value="1"/>
</dbReference>
<dbReference type="GO" id="GO:0004519">
    <property type="term" value="F:endonuclease activity"/>
    <property type="evidence" value="ECO:0007669"/>
    <property type="project" value="UniProtKB-KW"/>
</dbReference>
<evidence type="ECO:0000313" key="4">
    <source>
        <dbReference type="Proteomes" id="UP000373149"/>
    </source>
</evidence>
<keyword evidence="3" id="KW-0378">Hydrolase</keyword>
<keyword evidence="3" id="KW-0540">Nuclease</keyword>
<dbReference type="InterPro" id="IPR011335">
    <property type="entry name" value="Restrct_endonuc-II-like"/>
</dbReference>
<accession>A0A5N8WX12</accession>
<evidence type="ECO:0000313" key="3">
    <source>
        <dbReference type="EMBL" id="MPY51799.1"/>
    </source>
</evidence>
<dbReference type="AlphaFoldDB" id="A0A5N8WX12"/>
<dbReference type="Proteomes" id="UP000373149">
    <property type="component" value="Unassembled WGS sequence"/>
</dbReference>
<protein>
    <submittedName>
        <fullName evidence="3">Uma2 family endonuclease</fullName>
    </submittedName>
</protein>
<name>A0A5N8WX12_9ACTN</name>
<dbReference type="SUPFAM" id="SSF52980">
    <property type="entry name" value="Restriction endonuclease-like"/>
    <property type="match status" value="1"/>
</dbReference>
<keyword evidence="4" id="KW-1185">Reference proteome</keyword>
<reference evidence="3 4" key="1">
    <citation type="submission" date="2019-09" db="EMBL/GenBank/DDBJ databases">
        <authorList>
            <person name="Duangmal K."/>
            <person name="Teo W.F.A."/>
            <person name="Lipun K."/>
        </authorList>
    </citation>
    <scope>NUCLEOTIDE SEQUENCE [LARGE SCALE GENOMIC DNA]</scope>
    <source>
        <strain evidence="3 4">K1PN6</strain>
    </source>
</reference>
<comment type="caution">
    <text evidence="3">The sequence shown here is derived from an EMBL/GenBank/DDBJ whole genome shotgun (WGS) entry which is preliminary data.</text>
</comment>
<keyword evidence="3" id="KW-0255">Endonuclease</keyword>
<dbReference type="PANTHER" id="PTHR35400:SF3">
    <property type="entry name" value="SLL1072 PROTEIN"/>
    <property type="match status" value="1"/>
</dbReference>